<evidence type="ECO:0000313" key="2">
    <source>
        <dbReference type="EMBL" id="MDR6236179.1"/>
    </source>
</evidence>
<dbReference type="Pfam" id="PF00583">
    <property type="entry name" value="Acetyltransf_1"/>
    <property type="match status" value="1"/>
</dbReference>
<dbReference type="AlphaFoldDB" id="A0AAJ2BKR5"/>
<name>A0AAJ2BKR5_9PSED</name>
<protein>
    <submittedName>
        <fullName evidence="2">Ribosomal protein S18 acetylase RimI-like enzyme</fullName>
    </submittedName>
</protein>
<organism evidence="2 3">
    <name type="scientific">Pseudomonas oryzihabitans</name>
    <dbReference type="NCBI Taxonomy" id="47885"/>
    <lineage>
        <taxon>Bacteria</taxon>
        <taxon>Pseudomonadati</taxon>
        <taxon>Pseudomonadota</taxon>
        <taxon>Gammaproteobacteria</taxon>
        <taxon>Pseudomonadales</taxon>
        <taxon>Pseudomonadaceae</taxon>
        <taxon>Pseudomonas</taxon>
    </lineage>
</organism>
<accession>A0AAJ2BKR5</accession>
<dbReference type="InterPro" id="IPR016181">
    <property type="entry name" value="Acyl_CoA_acyltransferase"/>
</dbReference>
<reference evidence="2" key="1">
    <citation type="submission" date="2023-08" db="EMBL/GenBank/DDBJ databases">
        <title>Functional and genomic diversity of the sorghum phyllosphere microbiome.</title>
        <authorList>
            <person name="Shade A."/>
        </authorList>
    </citation>
    <scope>NUCLEOTIDE SEQUENCE</scope>
    <source>
        <strain evidence="2">SORGH_AS_0201</strain>
    </source>
</reference>
<dbReference type="GO" id="GO:0005840">
    <property type="term" value="C:ribosome"/>
    <property type="evidence" value="ECO:0007669"/>
    <property type="project" value="UniProtKB-KW"/>
</dbReference>
<dbReference type="GO" id="GO:0016747">
    <property type="term" value="F:acyltransferase activity, transferring groups other than amino-acyl groups"/>
    <property type="evidence" value="ECO:0007669"/>
    <property type="project" value="InterPro"/>
</dbReference>
<dbReference type="InterPro" id="IPR000182">
    <property type="entry name" value="GNAT_dom"/>
</dbReference>
<dbReference type="PROSITE" id="PS51186">
    <property type="entry name" value="GNAT"/>
    <property type="match status" value="1"/>
</dbReference>
<proteinExistence type="predicted"/>
<dbReference type="Proteomes" id="UP001268036">
    <property type="component" value="Unassembled WGS sequence"/>
</dbReference>
<dbReference type="PANTHER" id="PTHR43072">
    <property type="entry name" value="N-ACETYLTRANSFERASE"/>
    <property type="match status" value="1"/>
</dbReference>
<gene>
    <name evidence="2" type="ORF">QE440_003920</name>
</gene>
<keyword evidence="2" id="KW-0689">Ribosomal protein</keyword>
<dbReference type="CDD" id="cd04301">
    <property type="entry name" value="NAT_SF"/>
    <property type="match status" value="1"/>
</dbReference>
<dbReference type="RefSeq" id="WP_309761119.1">
    <property type="nucleotide sequence ID" value="NZ_JAVJAF010000001.1"/>
</dbReference>
<evidence type="ECO:0000313" key="3">
    <source>
        <dbReference type="Proteomes" id="UP001268036"/>
    </source>
</evidence>
<dbReference type="PANTHER" id="PTHR43072:SF60">
    <property type="entry name" value="L-2,4-DIAMINOBUTYRIC ACID ACETYLTRANSFERASE"/>
    <property type="match status" value="1"/>
</dbReference>
<keyword evidence="2" id="KW-0687">Ribonucleoprotein</keyword>
<dbReference type="Gene3D" id="3.40.630.30">
    <property type="match status" value="1"/>
</dbReference>
<dbReference type="SUPFAM" id="SSF55729">
    <property type="entry name" value="Acyl-CoA N-acyltransferases (Nat)"/>
    <property type="match status" value="1"/>
</dbReference>
<comment type="caution">
    <text evidence="2">The sequence shown here is derived from an EMBL/GenBank/DDBJ whole genome shotgun (WGS) entry which is preliminary data.</text>
</comment>
<evidence type="ECO:0000259" key="1">
    <source>
        <dbReference type="PROSITE" id="PS51186"/>
    </source>
</evidence>
<feature type="domain" description="N-acetyltransferase" evidence="1">
    <location>
        <begin position="1"/>
        <end position="169"/>
    </location>
</feature>
<dbReference type="EMBL" id="JAVJAF010000001">
    <property type="protein sequence ID" value="MDR6236179.1"/>
    <property type="molecule type" value="Genomic_DNA"/>
</dbReference>
<sequence>MDIQRLGPGFARAYRQLMLEAYEVHPDAFTSSRQEREGLPLSWWERRLSEDPQAKDFVWGATDGTALLGVAGLSLETREKARHKATLFGMYVPDRHRRLGIGRRLVAELLAQAKGDPALKVVQLTVTEGNHAAQALYEQAGFVTFGIEPLAVAVRESFVSKVHMWCDLAKLR</sequence>